<sequence>MDFPELQRRLRAAGHDAHLAYDGRRDPFLAHLPAEHRARGGYCRGAWNLYPLDGGRYAVTLRELYRPSRYPPDTTGPEPAEFDTEQEACAYLWEAVAAQSPPEGTRDLAFGELPGPVAGWIRDCGFEPGRTLFGNPFVATLPSGAVRLSRVGDAYELRRRSDFPPTVGEAVYSTPVWEDVCRVLMTLAGDARAPGPLGTPRVGFAPGVPGPERARRLAGAGYADIARAYGDGRGGPLLDVLAEGAAVDLATPEILRRAEAAGLPAYPYGDGCSITFGYLEERYRLSRTGDGHVLERARERENTYSVLAGPADLEEVRALLLRHLGG</sequence>
<proteinExistence type="predicted"/>
<accession>A0ABX8BUE3</accession>
<organism evidence="1 2">
    <name type="scientific">Nocardiopsis changdeensis</name>
    <dbReference type="NCBI Taxonomy" id="2831969"/>
    <lineage>
        <taxon>Bacteria</taxon>
        <taxon>Bacillati</taxon>
        <taxon>Actinomycetota</taxon>
        <taxon>Actinomycetes</taxon>
        <taxon>Streptosporangiales</taxon>
        <taxon>Nocardiopsidaceae</taxon>
        <taxon>Nocardiopsis</taxon>
    </lineage>
</organism>
<keyword evidence="2" id="KW-1185">Reference proteome</keyword>
<dbReference type="Proteomes" id="UP000676079">
    <property type="component" value="Chromosome"/>
</dbReference>
<evidence type="ECO:0000313" key="2">
    <source>
        <dbReference type="Proteomes" id="UP000676079"/>
    </source>
</evidence>
<gene>
    <name evidence="1" type="ORF">KGD84_14290</name>
</gene>
<protein>
    <submittedName>
        <fullName evidence="1">Uncharacterized protein</fullName>
    </submittedName>
</protein>
<evidence type="ECO:0000313" key="1">
    <source>
        <dbReference type="EMBL" id="QUX25315.1"/>
    </source>
</evidence>
<name>A0ABX8BUE3_9ACTN</name>
<dbReference type="EMBL" id="CP074133">
    <property type="protein sequence ID" value="QUX25315.1"/>
    <property type="molecule type" value="Genomic_DNA"/>
</dbReference>
<dbReference type="RefSeq" id="WP_220560847.1">
    <property type="nucleotide sequence ID" value="NZ_CP074133.1"/>
</dbReference>
<reference evidence="1 2" key="1">
    <citation type="submission" date="2021-05" db="EMBL/GenBank/DDBJ databases">
        <title>Direct Submission.</title>
        <authorList>
            <person name="Li K."/>
            <person name="Gao J."/>
        </authorList>
    </citation>
    <scope>NUCLEOTIDE SEQUENCE [LARGE SCALE GENOMIC DNA]</scope>
    <source>
        <strain evidence="1 2">Mg02</strain>
    </source>
</reference>